<dbReference type="RefSeq" id="WP_209660282.1">
    <property type="nucleotide sequence ID" value="NZ_JAGGLI010000009.1"/>
</dbReference>
<comment type="caution">
    <text evidence="2">The sequence shown here is derived from an EMBL/GenBank/DDBJ whole genome shotgun (WGS) entry which is preliminary data.</text>
</comment>
<accession>A0ABS4KHQ1</accession>
<keyword evidence="1" id="KW-0812">Transmembrane</keyword>
<protein>
    <submittedName>
        <fullName evidence="2">Membrane protein</fullName>
    </submittedName>
</protein>
<keyword evidence="1" id="KW-0472">Membrane</keyword>
<feature type="transmembrane region" description="Helical" evidence="1">
    <location>
        <begin position="12"/>
        <end position="36"/>
    </location>
</feature>
<evidence type="ECO:0000313" key="3">
    <source>
        <dbReference type="Proteomes" id="UP001314903"/>
    </source>
</evidence>
<gene>
    <name evidence="2" type="ORF">J2Z35_001105</name>
</gene>
<dbReference type="Proteomes" id="UP001314903">
    <property type="component" value="Unassembled WGS sequence"/>
</dbReference>
<reference evidence="2 3" key="1">
    <citation type="submission" date="2021-03" db="EMBL/GenBank/DDBJ databases">
        <title>Genomic Encyclopedia of Type Strains, Phase IV (KMG-IV): sequencing the most valuable type-strain genomes for metagenomic binning, comparative biology and taxonomic classification.</title>
        <authorList>
            <person name="Goeker M."/>
        </authorList>
    </citation>
    <scope>NUCLEOTIDE SEQUENCE [LARGE SCALE GENOMIC DNA]</scope>
    <source>
        <strain evidence="2 3">DSM 27512</strain>
    </source>
</reference>
<keyword evidence="3" id="KW-1185">Reference proteome</keyword>
<name>A0ABS4KHQ1_9FIRM</name>
<organism evidence="2 3">
    <name type="scientific">Acetoanaerobium pronyense</name>
    <dbReference type="NCBI Taxonomy" id="1482736"/>
    <lineage>
        <taxon>Bacteria</taxon>
        <taxon>Bacillati</taxon>
        <taxon>Bacillota</taxon>
        <taxon>Clostridia</taxon>
        <taxon>Peptostreptococcales</taxon>
        <taxon>Filifactoraceae</taxon>
        <taxon>Acetoanaerobium</taxon>
    </lineage>
</organism>
<evidence type="ECO:0000313" key="2">
    <source>
        <dbReference type="EMBL" id="MBP2027311.1"/>
    </source>
</evidence>
<sequence>MNNFGVQFDWGFIFQILNILVLIGIIYAIYTFSVAIPRRFRMNEKRIEDIEKMIKEKG</sequence>
<evidence type="ECO:0000256" key="1">
    <source>
        <dbReference type="SAM" id="Phobius"/>
    </source>
</evidence>
<keyword evidence="1" id="KW-1133">Transmembrane helix</keyword>
<proteinExistence type="predicted"/>
<dbReference type="EMBL" id="JAGGLI010000009">
    <property type="protein sequence ID" value="MBP2027311.1"/>
    <property type="molecule type" value="Genomic_DNA"/>
</dbReference>